<keyword evidence="1" id="KW-0812">Transmembrane</keyword>
<gene>
    <name evidence="2" type="ORF">JHU38_08560</name>
</gene>
<comment type="caution">
    <text evidence="2">The sequence shown here is derived from an EMBL/GenBank/DDBJ whole genome shotgun (WGS) entry which is preliminary data.</text>
</comment>
<dbReference type="Proteomes" id="UP000664265">
    <property type="component" value="Unassembled WGS sequence"/>
</dbReference>
<sequence>MAKANLKSWKLIIKVIIAMATALLGALGMDSLGNQ</sequence>
<name>A0ABS3M6L7_9BACT</name>
<organism evidence="2 3">
    <name type="scientific">Prevotella illustrans</name>
    <dbReference type="NCBI Taxonomy" id="2800387"/>
    <lineage>
        <taxon>Bacteria</taxon>
        <taxon>Pseudomonadati</taxon>
        <taxon>Bacteroidota</taxon>
        <taxon>Bacteroidia</taxon>
        <taxon>Bacteroidales</taxon>
        <taxon>Prevotellaceae</taxon>
        <taxon>Prevotella</taxon>
    </lineage>
</organism>
<keyword evidence="1" id="KW-0472">Membrane</keyword>
<reference evidence="2 3" key="1">
    <citation type="submission" date="2021-01" db="EMBL/GenBank/DDBJ databases">
        <title>Prevotella A2931 sp. nov.</title>
        <authorList>
            <person name="Buhl M."/>
            <person name="Oberhettinger P."/>
        </authorList>
    </citation>
    <scope>NUCLEOTIDE SEQUENCE [LARGE SCALE GENOMIC DNA]</scope>
    <source>
        <strain evidence="2 3">A2931</strain>
    </source>
</reference>
<proteinExistence type="predicted"/>
<evidence type="ECO:0000256" key="1">
    <source>
        <dbReference type="SAM" id="Phobius"/>
    </source>
</evidence>
<keyword evidence="1" id="KW-1133">Transmembrane helix</keyword>
<dbReference type="InterPro" id="IPR045505">
    <property type="entry name" value="DUF6486"/>
</dbReference>
<dbReference type="Pfam" id="PF20096">
    <property type="entry name" value="DUF6486"/>
    <property type="match status" value="1"/>
</dbReference>
<protein>
    <submittedName>
        <fullName evidence="2">Smalltalk protein</fullName>
    </submittedName>
</protein>
<dbReference type="EMBL" id="JAERMS010000027">
    <property type="protein sequence ID" value="MBO1363818.1"/>
    <property type="molecule type" value="Genomic_DNA"/>
</dbReference>
<feature type="transmembrane region" description="Helical" evidence="1">
    <location>
        <begin position="12"/>
        <end position="29"/>
    </location>
</feature>
<accession>A0ABS3M6L7</accession>
<keyword evidence="3" id="KW-1185">Reference proteome</keyword>
<dbReference type="NCBIfam" id="NF033879">
    <property type="entry name" value="smalltalk"/>
    <property type="match status" value="1"/>
</dbReference>
<evidence type="ECO:0000313" key="3">
    <source>
        <dbReference type="Proteomes" id="UP000664265"/>
    </source>
</evidence>
<evidence type="ECO:0000313" key="2">
    <source>
        <dbReference type="EMBL" id="MBO1363818.1"/>
    </source>
</evidence>
<dbReference type="RefSeq" id="WP_158267298.1">
    <property type="nucleotide sequence ID" value="NZ_JAERMS010000027.1"/>
</dbReference>